<proteinExistence type="predicted"/>
<dbReference type="PROSITE" id="PS50292">
    <property type="entry name" value="PEROXIDASE_3"/>
    <property type="match status" value="1"/>
</dbReference>
<dbReference type="GO" id="GO:0016702">
    <property type="term" value="F:oxidoreductase activity, acting on single donors with incorporation of molecular oxygen, incorporation of two atoms of oxygen"/>
    <property type="evidence" value="ECO:0007669"/>
    <property type="project" value="TreeGrafter"/>
</dbReference>
<feature type="non-terminal residue" evidence="6">
    <location>
        <position position="1"/>
    </location>
</feature>
<comment type="caution">
    <text evidence="6">The sequence shown here is derived from an EMBL/GenBank/DDBJ whole genome shotgun (WGS) entry which is preliminary data.</text>
</comment>
<reference evidence="6" key="1">
    <citation type="submission" date="2023-11" db="EMBL/GenBank/DDBJ databases">
        <authorList>
            <person name="De Vega J J."/>
            <person name="De Vega J J."/>
        </authorList>
    </citation>
    <scope>NUCLEOTIDE SEQUENCE</scope>
</reference>
<dbReference type="InterPro" id="IPR037120">
    <property type="entry name" value="Haem_peroxidase_sf_animal"/>
</dbReference>
<evidence type="ECO:0000256" key="3">
    <source>
        <dbReference type="ARBA" id="ARBA00022964"/>
    </source>
</evidence>
<evidence type="ECO:0000256" key="5">
    <source>
        <dbReference type="ARBA" id="ARBA00023004"/>
    </source>
</evidence>
<dbReference type="InterPro" id="IPR010255">
    <property type="entry name" value="Haem_peroxidase_sf"/>
</dbReference>
<dbReference type="SUPFAM" id="SSF48113">
    <property type="entry name" value="Heme-dependent peroxidases"/>
    <property type="match status" value="1"/>
</dbReference>
<dbReference type="GO" id="GO:0004601">
    <property type="term" value="F:peroxidase activity"/>
    <property type="evidence" value="ECO:0007669"/>
    <property type="project" value="InterPro"/>
</dbReference>
<evidence type="ECO:0000313" key="7">
    <source>
        <dbReference type="Proteomes" id="UP001295794"/>
    </source>
</evidence>
<protein>
    <recommendedName>
        <fullName evidence="8">Peroxidase</fullName>
    </recommendedName>
</protein>
<dbReference type="GO" id="GO:0006631">
    <property type="term" value="P:fatty acid metabolic process"/>
    <property type="evidence" value="ECO:0007669"/>
    <property type="project" value="UniProtKB-ARBA"/>
</dbReference>
<dbReference type="Gene3D" id="1.10.640.10">
    <property type="entry name" value="Haem peroxidase domain superfamily, animal type"/>
    <property type="match status" value="1"/>
</dbReference>
<name>A0AAD2HH07_9AGAR</name>
<evidence type="ECO:0000256" key="4">
    <source>
        <dbReference type="ARBA" id="ARBA00023002"/>
    </source>
</evidence>
<dbReference type="GO" id="GO:0004666">
    <property type="term" value="F:prostaglandin-endoperoxide synthase activity"/>
    <property type="evidence" value="ECO:0007669"/>
    <property type="project" value="TreeGrafter"/>
</dbReference>
<evidence type="ECO:0000256" key="1">
    <source>
        <dbReference type="ARBA" id="ARBA00022723"/>
    </source>
</evidence>
<evidence type="ECO:0000313" key="6">
    <source>
        <dbReference type="EMBL" id="CAK5273932.1"/>
    </source>
</evidence>
<keyword evidence="1" id="KW-0479">Metal-binding</keyword>
<dbReference type="Pfam" id="PF03098">
    <property type="entry name" value="An_peroxidase"/>
    <property type="match status" value="1"/>
</dbReference>
<accession>A0AAD2HH07</accession>
<keyword evidence="5" id="KW-0408">Iron</keyword>
<keyword evidence="2" id="KW-0611">Plant defense</keyword>
<dbReference type="Proteomes" id="UP001295794">
    <property type="component" value="Unassembled WGS sequence"/>
</dbReference>
<keyword evidence="4" id="KW-0560">Oxidoreductase</keyword>
<dbReference type="GO" id="GO:0046872">
    <property type="term" value="F:metal ion binding"/>
    <property type="evidence" value="ECO:0007669"/>
    <property type="project" value="UniProtKB-KW"/>
</dbReference>
<dbReference type="PANTHER" id="PTHR11903:SF11">
    <property type="entry name" value="ALPHA-DIOXYGENASE 1"/>
    <property type="match status" value="1"/>
</dbReference>
<dbReference type="PRINTS" id="PR00457">
    <property type="entry name" value="ANPEROXIDASE"/>
</dbReference>
<keyword evidence="3" id="KW-0223">Dioxygenase</keyword>
<dbReference type="AlphaFoldDB" id="A0AAD2HH07"/>
<organism evidence="6 7">
    <name type="scientific">Mycena citricolor</name>
    <dbReference type="NCBI Taxonomy" id="2018698"/>
    <lineage>
        <taxon>Eukaryota</taxon>
        <taxon>Fungi</taxon>
        <taxon>Dikarya</taxon>
        <taxon>Basidiomycota</taxon>
        <taxon>Agaricomycotina</taxon>
        <taxon>Agaricomycetes</taxon>
        <taxon>Agaricomycetidae</taxon>
        <taxon>Agaricales</taxon>
        <taxon>Marasmiineae</taxon>
        <taxon>Mycenaceae</taxon>
        <taxon>Mycena</taxon>
    </lineage>
</organism>
<dbReference type="GO" id="GO:0006979">
    <property type="term" value="P:response to oxidative stress"/>
    <property type="evidence" value="ECO:0007669"/>
    <property type="project" value="InterPro"/>
</dbReference>
<dbReference type="GO" id="GO:0020037">
    <property type="term" value="F:heme binding"/>
    <property type="evidence" value="ECO:0007669"/>
    <property type="project" value="InterPro"/>
</dbReference>
<sequence>MVYFIIPQWWTLPVYIALIYLGATRTQLEANNLFDTYEDGEFPVMSCAGVNTNARTLDGLCNNLTVPGMGSINTRFHRFIPINDSWSETGSTLYTPNPRLISQKILSRQSFTPATSINMLAVAWIQFQTHDWFSHGIENDPNNFLVWDVPAGDPLLATGQKNMSLRRTVFETHDGRPNTYTNVNTHWWDLSQIYGVDNATHAPLRAGVDGKMKVAADGLLPMGANGLDATGFNDNWWVGLSMMHNIWTKEHNAVADMFKAANPSWNDQEIYDHARLVTTALNAKIHTVEWTPALLQDQTLQMAMNANWYGLAPAWLQSFPDIF</sequence>
<dbReference type="GO" id="GO:0005737">
    <property type="term" value="C:cytoplasm"/>
    <property type="evidence" value="ECO:0007669"/>
    <property type="project" value="TreeGrafter"/>
</dbReference>
<gene>
    <name evidence="6" type="ORF">MYCIT1_LOCUS20770</name>
</gene>
<dbReference type="EMBL" id="CAVNYO010000399">
    <property type="protein sequence ID" value="CAK5273932.1"/>
    <property type="molecule type" value="Genomic_DNA"/>
</dbReference>
<dbReference type="PANTHER" id="PTHR11903">
    <property type="entry name" value="PROSTAGLANDIN G/H SYNTHASE"/>
    <property type="match status" value="1"/>
</dbReference>
<dbReference type="InterPro" id="IPR019791">
    <property type="entry name" value="Haem_peroxidase_animal"/>
</dbReference>
<dbReference type="GO" id="GO:0006952">
    <property type="term" value="P:defense response"/>
    <property type="evidence" value="ECO:0007669"/>
    <property type="project" value="UniProtKB-KW"/>
</dbReference>
<dbReference type="InterPro" id="IPR050783">
    <property type="entry name" value="Oxylipin_biosynth_metab"/>
</dbReference>
<evidence type="ECO:0000256" key="2">
    <source>
        <dbReference type="ARBA" id="ARBA00022821"/>
    </source>
</evidence>
<keyword evidence="7" id="KW-1185">Reference proteome</keyword>
<evidence type="ECO:0008006" key="8">
    <source>
        <dbReference type="Google" id="ProtNLM"/>
    </source>
</evidence>